<keyword evidence="5" id="KW-0812">Transmembrane</keyword>
<comment type="similarity">
    <text evidence="2">Belongs to the methyl-accepting chemotaxis (MCP) protein family.</text>
</comment>
<feature type="domain" description="HAMP" evidence="7">
    <location>
        <begin position="340"/>
        <end position="393"/>
    </location>
</feature>
<feature type="transmembrane region" description="Helical" evidence="5">
    <location>
        <begin position="320"/>
        <end position="339"/>
    </location>
</feature>
<dbReference type="SMART" id="SM00304">
    <property type="entry name" value="HAMP"/>
    <property type="match status" value="1"/>
</dbReference>
<evidence type="ECO:0000256" key="5">
    <source>
        <dbReference type="SAM" id="Phobius"/>
    </source>
</evidence>
<evidence type="ECO:0000256" key="4">
    <source>
        <dbReference type="SAM" id="Coils"/>
    </source>
</evidence>
<dbReference type="Proteomes" id="UP000460715">
    <property type="component" value="Unassembled WGS sequence"/>
</dbReference>
<dbReference type="PANTHER" id="PTHR32089">
    <property type="entry name" value="METHYL-ACCEPTING CHEMOTAXIS PROTEIN MCPB"/>
    <property type="match status" value="1"/>
</dbReference>
<dbReference type="CDD" id="cd00130">
    <property type="entry name" value="PAS"/>
    <property type="match status" value="1"/>
</dbReference>
<dbReference type="InterPro" id="IPR000014">
    <property type="entry name" value="PAS"/>
</dbReference>
<accession>A0A845BBE3</accession>
<organism evidence="8 9">
    <name type="scientific">Teichococcus coralli</name>
    <dbReference type="NCBI Taxonomy" id="2545983"/>
    <lineage>
        <taxon>Bacteria</taxon>
        <taxon>Pseudomonadati</taxon>
        <taxon>Pseudomonadota</taxon>
        <taxon>Alphaproteobacteria</taxon>
        <taxon>Acetobacterales</taxon>
        <taxon>Roseomonadaceae</taxon>
        <taxon>Roseomonas</taxon>
    </lineage>
</organism>
<dbReference type="InterPro" id="IPR035965">
    <property type="entry name" value="PAS-like_dom_sf"/>
</dbReference>
<dbReference type="EMBL" id="SNVJ01000003">
    <property type="protein sequence ID" value="MXP62682.1"/>
    <property type="molecule type" value="Genomic_DNA"/>
</dbReference>
<feature type="coiled-coil region" evidence="4">
    <location>
        <begin position="63"/>
        <end position="90"/>
    </location>
</feature>
<feature type="domain" description="Methyl-accepting transducer" evidence="6">
    <location>
        <begin position="529"/>
        <end position="751"/>
    </location>
</feature>
<dbReference type="GO" id="GO:0007165">
    <property type="term" value="P:signal transduction"/>
    <property type="evidence" value="ECO:0007669"/>
    <property type="project" value="UniProtKB-KW"/>
</dbReference>
<reference evidence="8 9" key="1">
    <citation type="submission" date="2019-03" db="EMBL/GenBank/DDBJ databases">
        <title>Roseomonas sp. a novel Roseomonas species isolated from Sea whip Gorgonian.</title>
        <authorList>
            <person name="Li F."/>
            <person name="Pan X."/>
            <person name="Huang S."/>
            <person name="Li Z."/>
            <person name="Meng B."/>
        </authorList>
    </citation>
    <scope>NUCLEOTIDE SEQUENCE [LARGE SCALE GENOMIC DNA]</scope>
    <source>
        <strain evidence="8 9">M0104</strain>
    </source>
</reference>
<evidence type="ECO:0000313" key="9">
    <source>
        <dbReference type="Proteomes" id="UP000460715"/>
    </source>
</evidence>
<dbReference type="Pfam" id="PF00672">
    <property type="entry name" value="HAMP"/>
    <property type="match status" value="1"/>
</dbReference>
<dbReference type="PROSITE" id="PS50885">
    <property type="entry name" value="HAMP"/>
    <property type="match status" value="1"/>
</dbReference>
<evidence type="ECO:0000313" key="8">
    <source>
        <dbReference type="EMBL" id="MXP62682.1"/>
    </source>
</evidence>
<dbReference type="PANTHER" id="PTHR32089:SF112">
    <property type="entry name" value="LYSOZYME-LIKE PROTEIN-RELATED"/>
    <property type="match status" value="1"/>
</dbReference>
<keyword evidence="5" id="KW-1133">Transmembrane helix</keyword>
<dbReference type="Pfam" id="PF00015">
    <property type="entry name" value="MCPsignal"/>
    <property type="match status" value="1"/>
</dbReference>
<dbReference type="CDD" id="cd06225">
    <property type="entry name" value="HAMP"/>
    <property type="match status" value="1"/>
</dbReference>
<proteinExistence type="inferred from homology"/>
<dbReference type="AlphaFoldDB" id="A0A845BBE3"/>
<name>A0A845BBE3_9PROT</name>
<comment type="caution">
    <text evidence="8">The sequence shown here is derived from an EMBL/GenBank/DDBJ whole genome shotgun (WGS) entry which is preliminary data.</text>
</comment>
<protein>
    <submittedName>
        <fullName evidence="8">HAMP domain-containing protein</fullName>
    </submittedName>
</protein>
<keyword evidence="1 3" id="KW-0807">Transducer</keyword>
<dbReference type="GO" id="GO:0016020">
    <property type="term" value="C:membrane"/>
    <property type="evidence" value="ECO:0007669"/>
    <property type="project" value="InterPro"/>
</dbReference>
<sequence>MSSWQKAGKDMEEKLRALPFALTVGRKLALGALVPLLLLGLMIADVCRSLDLIRHESAAEFRAAAVELRLKQSENALQAARAQLHEVVSAQNLKVLDEAGNLGARELGQARQHVSAAAADAGGPEAQAKLREAQAQLGEHDAAREALVAERRRMLETRDHLATLGRDYDRMFEMVMGGIDASMSAARQEEVRQNLLTLHRTVTEARINLQDHMLTGEALPARRARSAIQQSRVYLRSVVENEAASPVQRDWGTQAGRIGQDAAAVLRALDEIGRLRREVLTPSRERIEAALGEANSLLQAEARQARLRLEAAIGGARQSLLVLGLAVTLLLATLGLLNARSISRPLRRLTRAVGELAAGRMPEGIPGLGRRDEIGTIAAAMQDLQATVGRAFAQSQMLEQLPIGVMTADPHDGFRITYMNEASRQGLRPLERLLPCRVEELPGRSVDLFHPPAQRQRIRDILAQPERLPHAAKIRLGEEMLSLRITAIRDARGGYVGPMLSWSLVTAQSRLAADFEAEVGAVVNAVARSADALQEAARGMSASATRSGQEAGRVAEESQRAGASVQAVAASAEQLAASVAEVTRQVQSGAGVAQEAAGETRRADATIRALAEAAGRIGDVVQLIQDIAAQTNLLALNATIEAARAGEAGKGFAVVASEVKNLAGQTARATEEIGQQVQAIQGSTTQAVDVLQGIGSTVERMNEVTAAIAAAVEQQAAATQEIARSAAQVSESTGAVSRRIGDVSEAAATTRAAAGGVLDSAAELSGQAVALRRKSDAFLEAVQAA</sequence>
<dbReference type="Gene3D" id="6.10.340.10">
    <property type="match status" value="1"/>
</dbReference>
<dbReference type="InterPro" id="IPR004089">
    <property type="entry name" value="MCPsignal_dom"/>
</dbReference>
<evidence type="ECO:0000256" key="1">
    <source>
        <dbReference type="ARBA" id="ARBA00023224"/>
    </source>
</evidence>
<dbReference type="SUPFAM" id="SSF58104">
    <property type="entry name" value="Methyl-accepting chemotaxis protein (MCP) signaling domain"/>
    <property type="match status" value="1"/>
</dbReference>
<dbReference type="Gene3D" id="3.30.450.20">
    <property type="entry name" value="PAS domain"/>
    <property type="match status" value="1"/>
</dbReference>
<keyword evidence="5" id="KW-0472">Membrane</keyword>
<evidence type="ECO:0000259" key="6">
    <source>
        <dbReference type="PROSITE" id="PS50111"/>
    </source>
</evidence>
<gene>
    <name evidence="8" type="ORF">E0493_04850</name>
</gene>
<keyword evidence="9" id="KW-1185">Reference proteome</keyword>
<dbReference type="Gene3D" id="1.10.287.950">
    <property type="entry name" value="Methyl-accepting chemotaxis protein"/>
    <property type="match status" value="1"/>
</dbReference>
<dbReference type="PROSITE" id="PS50111">
    <property type="entry name" value="CHEMOTAXIS_TRANSDUC_2"/>
    <property type="match status" value="1"/>
</dbReference>
<evidence type="ECO:0000256" key="3">
    <source>
        <dbReference type="PROSITE-ProRule" id="PRU00284"/>
    </source>
</evidence>
<dbReference type="InterPro" id="IPR003660">
    <property type="entry name" value="HAMP_dom"/>
</dbReference>
<keyword evidence="4" id="KW-0175">Coiled coil</keyword>
<dbReference type="SMART" id="SM00283">
    <property type="entry name" value="MA"/>
    <property type="match status" value="1"/>
</dbReference>
<dbReference type="SUPFAM" id="SSF55785">
    <property type="entry name" value="PYP-like sensor domain (PAS domain)"/>
    <property type="match status" value="1"/>
</dbReference>
<evidence type="ECO:0000259" key="7">
    <source>
        <dbReference type="PROSITE" id="PS50885"/>
    </source>
</evidence>
<evidence type="ECO:0000256" key="2">
    <source>
        <dbReference type="ARBA" id="ARBA00029447"/>
    </source>
</evidence>